<keyword evidence="2" id="KW-1015">Disulfide bond</keyword>
<keyword evidence="3" id="KW-0393">Immunoglobulin domain</keyword>
<feature type="domain" description="Ig-like" evidence="7">
    <location>
        <begin position="115"/>
        <end position="212"/>
    </location>
</feature>
<dbReference type="EMBL" id="GDHC01013024">
    <property type="protein sequence ID" value="JAQ05605.1"/>
    <property type="molecule type" value="Transcribed_RNA"/>
</dbReference>
<proteinExistence type="predicted"/>
<feature type="domain" description="Ig-like" evidence="7">
    <location>
        <begin position="40"/>
        <end position="111"/>
    </location>
</feature>
<feature type="chain" id="PRO_5015033717" evidence="6">
    <location>
        <begin position="21"/>
        <end position="278"/>
    </location>
</feature>
<evidence type="ECO:0000313" key="12">
    <source>
        <dbReference type="EMBL" id="JAG06093.1"/>
    </source>
</evidence>
<dbReference type="PANTHER" id="PTHR45080:SF8">
    <property type="entry name" value="IG-LIKE DOMAIN-CONTAINING PROTEIN"/>
    <property type="match status" value="1"/>
</dbReference>
<feature type="region of interest" description="Disordered" evidence="4">
    <location>
        <begin position="253"/>
        <end position="278"/>
    </location>
</feature>
<dbReference type="InterPro" id="IPR013098">
    <property type="entry name" value="Ig_I-set"/>
</dbReference>
<dbReference type="EMBL" id="GDHC01006022">
    <property type="protein sequence ID" value="JAQ12607.1"/>
    <property type="molecule type" value="Transcribed_RNA"/>
</dbReference>
<evidence type="ECO:0000256" key="3">
    <source>
        <dbReference type="ARBA" id="ARBA00023319"/>
    </source>
</evidence>
<dbReference type="EMBL" id="GBHO01037513">
    <property type="protein sequence ID" value="JAG06091.1"/>
    <property type="molecule type" value="Transcribed_RNA"/>
</dbReference>
<evidence type="ECO:0000313" key="10">
    <source>
        <dbReference type="EMBL" id="JAG06091.1"/>
    </source>
</evidence>
<reference evidence="15" key="3">
    <citation type="submission" date="2014-09" db="EMBL/GenBank/DDBJ databases">
        <authorList>
            <person name="Magalhaes I.L.F."/>
            <person name="Oliveira U."/>
            <person name="Santos F.R."/>
            <person name="Vidigal T.H.D.A."/>
            <person name="Brescovit A.D."/>
            <person name="Santos A.J."/>
        </authorList>
    </citation>
    <scope>NUCLEOTIDE SEQUENCE</scope>
</reference>
<dbReference type="GO" id="GO:0008046">
    <property type="term" value="F:axon guidance receptor activity"/>
    <property type="evidence" value="ECO:0007669"/>
    <property type="project" value="TreeGrafter"/>
</dbReference>
<dbReference type="GO" id="GO:0007156">
    <property type="term" value="P:homophilic cell adhesion via plasma membrane adhesion molecules"/>
    <property type="evidence" value="ECO:0007669"/>
    <property type="project" value="TreeGrafter"/>
</dbReference>
<protein>
    <submittedName>
        <fullName evidence="16">Basigin</fullName>
    </submittedName>
</protein>
<dbReference type="InterPro" id="IPR003598">
    <property type="entry name" value="Ig_sub2"/>
</dbReference>
<evidence type="ECO:0000256" key="5">
    <source>
        <dbReference type="SAM" id="Phobius"/>
    </source>
</evidence>
<dbReference type="EMBL" id="GBRD01008624">
    <property type="protein sequence ID" value="JAG57197.1"/>
    <property type="molecule type" value="Transcribed_RNA"/>
</dbReference>
<dbReference type="EMBL" id="GBHO01037511">
    <property type="protein sequence ID" value="JAG06093.1"/>
    <property type="molecule type" value="Transcribed_RNA"/>
</dbReference>
<dbReference type="Gene3D" id="2.60.40.10">
    <property type="entry name" value="Immunoglobulins"/>
    <property type="match status" value="2"/>
</dbReference>
<dbReference type="AlphaFoldDB" id="A0A0A9WMP9"/>
<dbReference type="SMART" id="SM00409">
    <property type="entry name" value="IG"/>
    <property type="match status" value="2"/>
</dbReference>
<organism evidence="14">
    <name type="scientific">Lygus hesperus</name>
    <name type="common">Western plant bug</name>
    <dbReference type="NCBI Taxonomy" id="30085"/>
    <lineage>
        <taxon>Eukaryota</taxon>
        <taxon>Metazoa</taxon>
        <taxon>Ecdysozoa</taxon>
        <taxon>Arthropoda</taxon>
        <taxon>Hexapoda</taxon>
        <taxon>Insecta</taxon>
        <taxon>Pterygota</taxon>
        <taxon>Neoptera</taxon>
        <taxon>Paraneoptera</taxon>
        <taxon>Hemiptera</taxon>
        <taxon>Heteroptera</taxon>
        <taxon>Panheteroptera</taxon>
        <taxon>Cimicomorpha</taxon>
        <taxon>Miridae</taxon>
        <taxon>Mirini</taxon>
        <taxon>Lygus</taxon>
    </lineage>
</organism>
<dbReference type="EMBL" id="GBHO01037515">
    <property type="protein sequence ID" value="JAG06089.1"/>
    <property type="molecule type" value="Transcribed_RNA"/>
</dbReference>
<keyword evidence="5" id="KW-1133">Transmembrane helix</keyword>
<dbReference type="GO" id="GO:0005886">
    <property type="term" value="C:plasma membrane"/>
    <property type="evidence" value="ECO:0007669"/>
    <property type="project" value="TreeGrafter"/>
</dbReference>
<gene>
    <name evidence="18" type="primary">BSG_2</name>
    <name evidence="17" type="synonym">BSG_3</name>
    <name evidence="16" type="synonym">BSG_4</name>
    <name evidence="12" type="ORF">CM83_89322</name>
    <name evidence="14" type="ORF">CM83_89324</name>
    <name evidence="13" type="ORF">CM83_89326</name>
    <name evidence="9" type="ORF">CM83_89328</name>
    <name evidence="8" type="ORF">CM83_89330</name>
    <name evidence="11" type="ORF">CM83_89332</name>
    <name evidence="10" type="ORF">CM83_89334</name>
    <name evidence="18" type="ORF">g.84922</name>
    <name evidence="17" type="ORF">g.84924</name>
    <name evidence="16" type="ORF">g.84926</name>
</gene>
<feature type="transmembrane region" description="Helical" evidence="5">
    <location>
        <begin position="223"/>
        <end position="244"/>
    </location>
</feature>
<dbReference type="EMBL" id="GBHO01037510">
    <property type="protein sequence ID" value="JAG06094.1"/>
    <property type="molecule type" value="Transcribed_RNA"/>
</dbReference>
<evidence type="ECO:0000313" key="11">
    <source>
        <dbReference type="EMBL" id="JAG06092.1"/>
    </source>
</evidence>
<dbReference type="EMBL" id="GDHC01004514">
    <property type="protein sequence ID" value="JAQ14115.1"/>
    <property type="molecule type" value="Transcribed_RNA"/>
</dbReference>
<dbReference type="SUPFAM" id="SSF48726">
    <property type="entry name" value="Immunoglobulin"/>
    <property type="match status" value="2"/>
</dbReference>
<evidence type="ECO:0000256" key="4">
    <source>
        <dbReference type="SAM" id="MobiDB-lite"/>
    </source>
</evidence>
<feature type="signal peptide" evidence="6">
    <location>
        <begin position="1"/>
        <end position="20"/>
    </location>
</feature>
<dbReference type="InterPro" id="IPR013783">
    <property type="entry name" value="Ig-like_fold"/>
</dbReference>
<evidence type="ECO:0000256" key="6">
    <source>
        <dbReference type="SAM" id="SignalP"/>
    </source>
</evidence>
<reference evidence="14" key="1">
    <citation type="journal article" date="2014" name="PLoS ONE">
        <title>Transcriptome-Based Identification of ABC Transporters in the Western Tarnished Plant Bug Lygus hesperus.</title>
        <authorList>
            <person name="Hull J.J."/>
            <person name="Chaney K."/>
            <person name="Geib S.M."/>
            <person name="Fabrick J.A."/>
            <person name="Brent C.S."/>
            <person name="Walsh D."/>
            <person name="Lavine L.C."/>
        </authorList>
    </citation>
    <scope>NUCLEOTIDE SEQUENCE</scope>
</reference>
<sequence>MMKVVVFVVVVLAYLGAGLGLDLEPVLDDNAAFKILDLRVSNTLKCKIVDGDEDDVKISWKRDGKDVTSFNTEDDPTKFAVVNNDLIIRRTVDEDVDTYSCEATVGSETVKKDVPTVSKPHLKIIAAAVVIEGQKLRLECLAFGTPKPTISWRFENDTYTETEGRVKLTKNSQGLENAIFEIESSELSDRGDYFCVAANDATTAQNSSVEIKTYVRVKDKLAAVWPFIGICAEVIILCSIIFAYERNRSKMDLDESDTDAGADQKTADTGKDSVRQRK</sequence>
<evidence type="ECO:0000256" key="1">
    <source>
        <dbReference type="ARBA" id="ARBA00022729"/>
    </source>
</evidence>
<dbReference type="PROSITE" id="PS50835">
    <property type="entry name" value="IG_LIKE"/>
    <property type="match status" value="2"/>
</dbReference>
<dbReference type="GO" id="GO:0050808">
    <property type="term" value="P:synapse organization"/>
    <property type="evidence" value="ECO:0007669"/>
    <property type="project" value="TreeGrafter"/>
</dbReference>
<evidence type="ECO:0000313" key="8">
    <source>
        <dbReference type="EMBL" id="JAG06089.1"/>
    </source>
</evidence>
<evidence type="ECO:0000313" key="15">
    <source>
        <dbReference type="EMBL" id="JAG57197.1"/>
    </source>
</evidence>
<dbReference type="InterPro" id="IPR050958">
    <property type="entry name" value="Cell_Adh-Cytoskel_Orgn"/>
</dbReference>
<dbReference type="FunFam" id="2.60.40.10:FF:000032">
    <property type="entry name" value="palladin isoform X1"/>
    <property type="match status" value="1"/>
</dbReference>
<evidence type="ECO:0000259" key="7">
    <source>
        <dbReference type="PROSITE" id="PS50835"/>
    </source>
</evidence>
<accession>A0A0A9WMP9</accession>
<dbReference type="InterPro" id="IPR003599">
    <property type="entry name" value="Ig_sub"/>
</dbReference>
<dbReference type="EMBL" id="GBHO01037512">
    <property type="protein sequence ID" value="JAG06092.1"/>
    <property type="molecule type" value="Transcribed_RNA"/>
</dbReference>
<dbReference type="InterPro" id="IPR036179">
    <property type="entry name" value="Ig-like_dom_sf"/>
</dbReference>
<dbReference type="EMBL" id="GBHO01037509">
    <property type="protein sequence ID" value="JAG06095.1"/>
    <property type="molecule type" value="Transcribed_RNA"/>
</dbReference>
<name>A0A0A9WMP9_LYGHE</name>
<evidence type="ECO:0000313" key="18">
    <source>
        <dbReference type="EMBL" id="JAQ14115.1"/>
    </source>
</evidence>
<evidence type="ECO:0000313" key="16">
    <source>
        <dbReference type="EMBL" id="JAQ05605.1"/>
    </source>
</evidence>
<feature type="compositionally biased region" description="Basic and acidic residues" evidence="4">
    <location>
        <begin position="265"/>
        <end position="278"/>
    </location>
</feature>
<dbReference type="SMART" id="SM00408">
    <property type="entry name" value="IGc2"/>
    <property type="match status" value="2"/>
</dbReference>
<dbReference type="PANTHER" id="PTHR45080">
    <property type="entry name" value="CONTACTIN 5"/>
    <property type="match status" value="1"/>
</dbReference>
<dbReference type="InterPro" id="IPR007110">
    <property type="entry name" value="Ig-like_dom"/>
</dbReference>
<dbReference type="GO" id="GO:0043025">
    <property type="term" value="C:neuronal cell body"/>
    <property type="evidence" value="ECO:0007669"/>
    <property type="project" value="TreeGrafter"/>
</dbReference>
<keyword evidence="5" id="KW-0812">Transmembrane</keyword>
<evidence type="ECO:0000313" key="17">
    <source>
        <dbReference type="EMBL" id="JAQ12607.1"/>
    </source>
</evidence>
<keyword evidence="1 6" id="KW-0732">Signal</keyword>
<keyword evidence="5" id="KW-0472">Membrane</keyword>
<evidence type="ECO:0000313" key="9">
    <source>
        <dbReference type="EMBL" id="JAG06090.1"/>
    </source>
</evidence>
<dbReference type="EMBL" id="GBHO01037514">
    <property type="protein sequence ID" value="JAG06090.1"/>
    <property type="molecule type" value="Transcribed_RNA"/>
</dbReference>
<reference evidence="16" key="4">
    <citation type="journal article" date="2016" name="Gigascience">
        <title>De novo construction of an expanded transcriptome assembly for the western tarnished plant bug, Lygus hesperus.</title>
        <authorList>
            <person name="Tassone E.E."/>
            <person name="Geib S.M."/>
            <person name="Hall B."/>
            <person name="Fabrick J.A."/>
            <person name="Brent C.S."/>
            <person name="Hull J.J."/>
        </authorList>
    </citation>
    <scope>NUCLEOTIDE SEQUENCE</scope>
</reference>
<evidence type="ECO:0000256" key="2">
    <source>
        <dbReference type="ARBA" id="ARBA00023157"/>
    </source>
</evidence>
<evidence type="ECO:0000313" key="14">
    <source>
        <dbReference type="EMBL" id="JAG06095.1"/>
    </source>
</evidence>
<reference evidence="14" key="2">
    <citation type="submission" date="2014-07" db="EMBL/GenBank/DDBJ databases">
        <authorList>
            <person name="Hull J."/>
        </authorList>
    </citation>
    <scope>NUCLEOTIDE SEQUENCE</scope>
</reference>
<dbReference type="GO" id="GO:0030424">
    <property type="term" value="C:axon"/>
    <property type="evidence" value="ECO:0007669"/>
    <property type="project" value="TreeGrafter"/>
</dbReference>
<evidence type="ECO:0000313" key="13">
    <source>
        <dbReference type="EMBL" id="JAG06094.1"/>
    </source>
</evidence>
<dbReference type="Pfam" id="PF07679">
    <property type="entry name" value="I-set"/>
    <property type="match status" value="2"/>
</dbReference>